<dbReference type="Proteomes" id="UP000004358">
    <property type="component" value="Unassembled WGS sequence"/>
</dbReference>
<dbReference type="HOGENOM" id="CLU_1821664_0_0_0"/>
<evidence type="ECO:0000313" key="1">
    <source>
        <dbReference type="EMBL" id="EAQ81665.1"/>
    </source>
</evidence>
<dbReference type="OrthoDB" id="286770at2"/>
<protein>
    <submittedName>
        <fullName evidence="1">Uncharacterized protein</fullName>
    </submittedName>
</protein>
<dbReference type="RefSeq" id="WP_002653656.1">
    <property type="nucleotide sequence ID" value="NZ_CH672376.1"/>
</dbReference>
<name>A3ZPI7_9BACT</name>
<proteinExistence type="predicted"/>
<gene>
    <name evidence="1" type="ORF">DSM3645_28827</name>
</gene>
<accession>A3ZPI7</accession>
<organism evidence="1 2">
    <name type="scientific">Blastopirellula marina DSM 3645</name>
    <dbReference type="NCBI Taxonomy" id="314230"/>
    <lineage>
        <taxon>Bacteria</taxon>
        <taxon>Pseudomonadati</taxon>
        <taxon>Planctomycetota</taxon>
        <taxon>Planctomycetia</taxon>
        <taxon>Pirellulales</taxon>
        <taxon>Pirellulaceae</taxon>
        <taxon>Blastopirellula</taxon>
    </lineage>
</organism>
<reference evidence="1 2" key="1">
    <citation type="submission" date="2006-02" db="EMBL/GenBank/DDBJ databases">
        <authorList>
            <person name="Amann R."/>
            <person name="Ferriera S."/>
            <person name="Johnson J."/>
            <person name="Kravitz S."/>
            <person name="Halpern A."/>
            <person name="Remington K."/>
            <person name="Beeson K."/>
            <person name="Tran B."/>
            <person name="Rogers Y.-H."/>
            <person name="Friedman R."/>
            <person name="Venter J.C."/>
        </authorList>
    </citation>
    <scope>NUCLEOTIDE SEQUENCE [LARGE SCALE GENOMIC DNA]</scope>
    <source>
        <strain evidence="1 2">DSM 3645</strain>
    </source>
</reference>
<dbReference type="EMBL" id="AANZ01000004">
    <property type="protein sequence ID" value="EAQ81665.1"/>
    <property type="molecule type" value="Genomic_DNA"/>
</dbReference>
<sequence length="141" mass="15316">MQGDPHFIEDGYTEQGYIAEAPNLYGALQFEFRPMLHQESDDAVAAMTRAPNSSTSVVAAALAQHLTKWSAKGPITADRLVKMRVKLLERLYGIVSGARVSDVPPEATHDEVQQTAARLHMAPGEAEARDLKNSETGSHSS</sequence>
<comment type="caution">
    <text evidence="1">The sequence shown here is derived from an EMBL/GenBank/DDBJ whole genome shotgun (WGS) entry which is preliminary data.</text>
</comment>
<evidence type="ECO:0000313" key="2">
    <source>
        <dbReference type="Proteomes" id="UP000004358"/>
    </source>
</evidence>
<dbReference type="AlphaFoldDB" id="A3ZPI7"/>
<dbReference type="STRING" id="314230.DSM3645_28827"/>